<name>A0AAE0K839_9PEZI</name>
<dbReference type="EMBL" id="JAULSN010000005">
    <property type="protein sequence ID" value="KAK3371614.1"/>
    <property type="molecule type" value="Genomic_DNA"/>
</dbReference>
<gene>
    <name evidence="1" type="ORF">B0T24DRAFT_595398</name>
</gene>
<organism evidence="1 2">
    <name type="scientific">Lasiosphaeria ovina</name>
    <dbReference type="NCBI Taxonomy" id="92902"/>
    <lineage>
        <taxon>Eukaryota</taxon>
        <taxon>Fungi</taxon>
        <taxon>Dikarya</taxon>
        <taxon>Ascomycota</taxon>
        <taxon>Pezizomycotina</taxon>
        <taxon>Sordariomycetes</taxon>
        <taxon>Sordariomycetidae</taxon>
        <taxon>Sordariales</taxon>
        <taxon>Lasiosphaeriaceae</taxon>
        <taxon>Lasiosphaeria</taxon>
    </lineage>
</organism>
<reference evidence="1" key="1">
    <citation type="journal article" date="2023" name="Mol. Phylogenet. Evol.">
        <title>Genome-scale phylogeny and comparative genomics of the fungal order Sordariales.</title>
        <authorList>
            <person name="Hensen N."/>
            <person name="Bonometti L."/>
            <person name="Westerberg I."/>
            <person name="Brannstrom I.O."/>
            <person name="Guillou S."/>
            <person name="Cros-Aarteil S."/>
            <person name="Calhoun S."/>
            <person name="Haridas S."/>
            <person name="Kuo A."/>
            <person name="Mondo S."/>
            <person name="Pangilinan J."/>
            <person name="Riley R."/>
            <person name="LaButti K."/>
            <person name="Andreopoulos B."/>
            <person name="Lipzen A."/>
            <person name="Chen C."/>
            <person name="Yan M."/>
            <person name="Daum C."/>
            <person name="Ng V."/>
            <person name="Clum A."/>
            <person name="Steindorff A."/>
            <person name="Ohm R.A."/>
            <person name="Martin F."/>
            <person name="Silar P."/>
            <person name="Natvig D.O."/>
            <person name="Lalanne C."/>
            <person name="Gautier V."/>
            <person name="Ament-Velasquez S.L."/>
            <person name="Kruys A."/>
            <person name="Hutchinson M.I."/>
            <person name="Powell A.J."/>
            <person name="Barry K."/>
            <person name="Miller A.N."/>
            <person name="Grigoriev I.V."/>
            <person name="Debuchy R."/>
            <person name="Gladieux P."/>
            <person name="Hiltunen Thoren M."/>
            <person name="Johannesson H."/>
        </authorList>
    </citation>
    <scope>NUCLEOTIDE SEQUENCE</scope>
    <source>
        <strain evidence="1">CBS 958.72</strain>
    </source>
</reference>
<sequence length="372" mass="41636">MAGTRSSVIGFDQRTFRQTLEKPGYDDLRVGSPFFENRNDDTSWWNTPREQLPGRYLNALVVGITGELRYFATCSKCDNKNLEDLFFATCTAALDDEIAGCTNCIRADVGNDYDFCNSAKPIVVCLEQACDETSPGHEYILRKWLEDQYQYSEDAAVLELFRCDWTFGIYIIPKSYNHLLTTITAEDFHNGACPNCILGGCQCEDVPDSEEDVDLDLEDDNLSDDEDVNMQDLQWDPDVSDDEEDCMQVQKDPCLGHRAGSFSASSAAYDSDFDPLSPSDDFQLDFITGLLMDVVIHTYPWPLTVIPHLSIAQNCHPRSSTTSHHTWALLRTYPIVALLAASVSTGVSFTDILEPGAWESTDDDWVDALEGV</sequence>
<evidence type="ECO:0000313" key="1">
    <source>
        <dbReference type="EMBL" id="KAK3371614.1"/>
    </source>
</evidence>
<reference evidence="1" key="2">
    <citation type="submission" date="2023-06" db="EMBL/GenBank/DDBJ databases">
        <authorList>
            <consortium name="Lawrence Berkeley National Laboratory"/>
            <person name="Haridas S."/>
            <person name="Hensen N."/>
            <person name="Bonometti L."/>
            <person name="Westerberg I."/>
            <person name="Brannstrom I.O."/>
            <person name="Guillou S."/>
            <person name="Cros-Aarteil S."/>
            <person name="Calhoun S."/>
            <person name="Kuo A."/>
            <person name="Mondo S."/>
            <person name="Pangilinan J."/>
            <person name="Riley R."/>
            <person name="Labutti K."/>
            <person name="Andreopoulos B."/>
            <person name="Lipzen A."/>
            <person name="Chen C."/>
            <person name="Yanf M."/>
            <person name="Daum C."/>
            <person name="Ng V."/>
            <person name="Clum A."/>
            <person name="Steindorff A."/>
            <person name="Ohm R."/>
            <person name="Martin F."/>
            <person name="Silar P."/>
            <person name="Natvig D."/>
            <person name="Lalanne C."/>
            <person name="Gautier V."/>
            <person name="Ament-Velasquez S.L."/>
            <person name="Kruys A."/>
            <person name="Hutchinson M.I."/>
            <person name="Powell A.J."/>
            <person name="Barry K."/>
            <person name="Miller A.N."/>
            <person name="Grigoriev I.V."/>
            <person name="Debuchy R."/>
            <person name="Gladieux P."/>
            <person name="Thoren M.H."/>
            <person name="Johannesson H."/>
        </authorList>
    </citation>
    <scope>NUCLEOTIDE SEQUENCE</scope>
    <source>
        <strain evidence="1">CBS 958.72</strain>
    </source>
</reference>
<dbReference type="AlphaFoldDB" id="A0AAE0K839"/>
<dbReference type="Proteomes" id="UP001287356">
    <property type="component" value="Unassembled WGS sequence"/>
</dbReference>
<protein>
    <submittedName>
        <fullName evidence="1">Uncharacterized protein</fullName>
    </submittedName>
</protein>
<accession>A0AAE0K839</accession>
<comment type="caution">
    <text evidence="1">The sequence shown here is derived from an EMBL/GenBank/DDBJ whole genome shotgun (WGS) entry which is preliminary data.</text>
</comment>
<evidence type="ECO:0000313" key="2">
    <source>
        <dbReference type="Proteomes" id="UP001287356"/>
    </source>
</evidence>
<proteinExistence type="predicted"/>
<keyword evidence="2" id="KW-1185">Reference proteome</keyword>